<protein>
    <submittedName>
        <fullName evidence="1">Uncharacterized protein</fullName>
    </submittedName>
</protein>
<gene>
    <name evidence="1" type="ORF">PXEA_LOCUS34968</name>
</gene>
<keyword evidence="2" id="KW-1185">Reference proteome</keyword>
<evidence type="ECO:0000313" key="2">
    <source>
        <dbReference type="Proteomes" id="UP000784294"/>
    </source>
</evidence>
<accession>A0A448XPB4</accession>
<sequence length="131" mass="14891">MVPGSDDVHHKMDEISARSHHVRKTVSRSLPRTKATFLQHPVGPIYESLRPSSNEVKIRAMCSASSDLSVSIFIQMFLDLCFNFSPYYVNIFLSAAGPYVSLYYFAWVAITEEDPSQFIQLLVPQFCIRQA</sequence>
<dbReference type="EMBL" id="CAAALY010269755">
    <property type="protein sequence ID" value="VEL41528.1"/>
    <property type="molecule type" value="Genomic_DNA"/>
</dbReference>
<proteinExistence type="predicted"/>
<name>A0A448XPB4_9PLAT</name>
<reference evidence="1" key="1">
    <citation type="submission" date="2018-11" db="EMBL/GenBank/DDBJ databases">
        <authorList>
            <consortium name="Pathogen Informatics"/>
        </authorList>
    </citation>
    <scope>NUCLEOTIDE SEQUENCE</scope>
</reference>
<dbReference type="AlphaFoldDB" id="A0A448XPB4"/>
<organism evidence="1 2">
    <name type="scientific">Protopolystoma xenopodis</name>
    <dbReference type="NCBI Taxonomy" id="117903"/>
    <lineage>
        <taxon>Eukaryota</taxon>
        <taxon>Metazoa</taxon>
        <taxon>Spiralia</taxon>
        <taxon>Lophotrochozoa</taxon>
        <taxon>Platyhelminthes</taxon>
        <taxon>Monogenea</taxon>
        <taxon>Polyopisthocotylea</taxon>
        <taxon>Polystomatidea</taxon>
        <taxon>Polystomatidae</taxon>
        <taxon>Protopolystoma</taxon>
    </lineage>
</organism>
<evidence type="ECO:0000313" key="1">
    <source>
        <dbReference type="EMBL" id="VEL41528.1"/>
    </source>
</evidence>
<dbReference type="Proteomes" id="UP000784294">
    <property type="component" value="Unassembled WGS sequence"/>
</dbReference>
<comment type="caution">
    <text evidence="1">The sequence shown here is derived from an EMBL/GenBank/DDBJ whole genome shotgun (WGS) entry which is preliminary data.</text>
</comment>